<dbReference type="VEuPathDB" id="VectorBase:PPAPM1_002233"/>
<evidence type="ECO:0000313" key="3">
    <source>
        <dbReference type="Proteomes" id="UP000092462"/>
    </source>
</evidence>
<name>A0A1B0CYN4_PHLPP</name>
<reference evidence="2" key="1">
    <citation type="submission" date="2022-08" db="UniProtKB">
        <authorList>
            <consortium name="EnsemblMetazoa"/>
        </authorList>
    </citation>
    <scope>IDENTIFICATION</scope>
    <source>
        <strain evidence="2">Israel</strain>
    </source>
</reference>
<dbReference type="Gene3D" id="1.10.238.270">
    <property type="match status" value="2"/>
</dbReference>
<feature type="domain" description="OBP47-like" evidence="1">
    <location>
        <begin position="164"/>
        <end position="230"/>
    </location>
</feature>
<evidence type="ECO:0000259" key="1">
    <source>
        <dbReference type="Pfam" id="PF22651"/>
    </source>
</evidence>
<organism evidence="2 3">
    <name type="scientific">Phlebotomus papatasi</name>
    <name type="common">Sandfly</name>
    <dbReference type="NCBI Taxonomy" id="29031"/>
    <lineage>
        <taxon>Eukaryota</taxon>
        <taxon>Metazoa</taxon>
        <taxon>Ecdysozoa</taxon>
        <taxon>Arthropoda</taxon>
        <taxon>Hexapoda</taxon>
        <taxon>Insecta</taxon>
        <taxon>Pterygota</taxon>
        <taxon>Neoptera</taxon>
        <taxon>Endopterygota</taxon>
        <taxon>Diptera</taxon>
        <taxon>Nematocera</taxon>
        <taxon>Psychodoidea</taxon>
        <taxon>Psychodidae</taxon>
        <taxon>Phlebotomus</taxon>
        <taxon>Phlebotomus</taxon>
    </lineage>
</organism>
<dbReference type="AlphaFoldDB" id="A0A1B0CYN4"/>
<dbReference type="Proteomes" id="UP000092462">
    <property type="component" value="Unassembled WGS sequence"/>
</dbReference>
<keyword evidence="3" id="KW-1185">Reference proteome</keyword>
<dbReference type="EMBL" id="AJVK01009255">
    <property type="status" value="NOT_ANNOTATED_CDS"/>
    <property type="molecule type" value="Genomic_DNA"/>
</dbReference>
<dbReference type="EnsemblMetazoa" id="PPAI000206-RA">
    <property type="protein sequence ID" value="PPAI000206-PA"/>
    <property type="gene ID" value="PPAI000206"/>
</dbReference>
<dbReference type="VEuPathDB" id="VectorBase:PPAI000206"/>
<dbReference type="EMBL" id="AJVK01009256">
    <property type="status" value="NOT_ANNOTATED_CDS"/>
    <property type="molecule type" value="Genomic_DNA"/>
</dbReference>
<accession>A0A1B0CYN4</accession>
<dbReference type="InterPro" id="IPR054577">
    <property type="entry name" value="OBP47-like_dom"/>
</dbReference>
<protein>
    <recommendedName>
        <fullName evidence="1">OBP47-like domain-containing protein</fullName>
    </recommendedName>
</protein>
<proteinExistence type="predicted"/>
<dbReference type="Pfam" id="PF22651">
    <property type="entry name" value="OBP47_like"/>
    <property type="match status" value="1"/>
</dbReference>
<sequence>MWRPQSSCWLPERQLPWSTWRTGLWCELEAYNHSVVNTYFKKKDDHLITYKSGNTATQIDFITCNRDILGKFKDCKVIPGEPLTTQHRLLVADLKVVQQRHNRVNKGPPKIRKLPETYPKQCCQFPMPLDDALVESCMEQYGAQTIRVMEFILSGGPLRGGTIAEGMPEWELVIESAITQCAGIVKELGPQFDEAVKLPPLDPADPICTAAPGFMLFCIEKILFNACPAK</sequence>
<evidence type="ECO:0000313" key="2">
    <source>
        <dbReference type="EnsemblMetazoa" id="PPAI000206-PA"/>
    </source>
</evidence>